<organism evidence="6 7">
    <name type="scientific">Coffea arabica</name>
    <name type="common">Arabian coffee</name>
    <dbReference type="NCBI Taxonomy" id="13443"/>
    <lineage>
        <taxon>Eukaryota</taxon>
        <taxon>Viridiplantae</taxon>
        <taxon>Streptophyta</taxon>
        <taxon>Embryophyta</taxon>
        <taxon>Tracheophyta</taxon>
        <taxon>Spermatophyta</taxon>
        <taxon>Magnoliopsida</taxon>
        <taxon>eudicotyledons</taxon>
        <taxon>Gunneridae</taxon>
        <taxon>Pentapetalae</taxon>
        <taxon>asterids</taxon>
        <taxon>lamiids</taxon>
        <taxon>Gentianales</taxon>
        <taxon>Rubiaceae</taxon>
        <taxon>Ixoroideae</taxon>
        <taxon>Gardenieae complex</taxon>
        <taxon>Bertiereae - Coffeeae clade</taxon>
        <taxon>Coffeeae</taxon>
        <taxon>Coffea</taxon>
    </lineage>
</organism>
<dbReference type="InterPro" id="IPR023213">
    <property type="entry name" value="CAT-like_dom_sf"/>
</dbReference>
<evidence type="ECO:0000256" key="1">
    <source>
        <dbReference type="ARBA" id="ARBA00009861"/>
    </source>
</evidence>
<name>A0A6P6WSH9_COFAR</name>
<evidence type="ECO:0000313" key="6">
    <source>
        <dbReference type="Proteomes" id="UP001652660"/>
    </source>
</evidence>
<keyword evidence="6" id="KW-1185">Reference proteome</keyword>
<protein>
    <submittedName>
        <fullName evidence="7">Limonoid 7-O-acetyltransferse-like</fullName>
    </submittedName>
</protein>
<dbReference type="Pfam" id="PF02458">
    <property type="entry name" value="Transferase"/>
    <property type="match status" value="1"/>
</dbReference>
<dbReference type="PANTHER" id="PTHR31623">
    <property type="entry name" value="F21J9.9"/>
    <property type="match status" value="1"/>
</dbReference>
<evidence type="ECO:0000256" key="3">
    <source>
        <dbReference type="ARBA" id="ARBA00022589"/>
    </source>
</evidence>
<keyword evidence="4" id="KW-0808">Transferase</keyword>
<dbReference type="GO" id="GO:0016746">
    <property type="term" value="F:acyltransferase activity"/>
    <property type="evidence" value="ECO:0007669"/>
    <property type="project" value="UniProtKB-KW"/>
</dbReference>
<evidence type="ECO:0000256" key="5">
    <source>
        <dbReference type="ARBA" id="ARBA00023315"/>
    </source>
</evidence>
<dbReference type="RefSeq" id="XP_027118379.1">
    <property type="nucleotide sequence ID" value="XM_027262578.1"/>
</dbReference>
<dbReference type="Gene3D" id="3.30.559.10">
    <property type="entry name" value="Chloramphenicol acetyltransferase-like domain"/>
    <property type="match status" value="2"/>
</dbReference>
<dbReference type="GO" id="GO:0009820">
    <property type="term" value="P:alkaloid metabolic process"/>
    <property type="evidence" value="ECO:0007669"/>
    <property type="project" value="UniProtKB-KW"/>
</dbReference>
<dbReference type="GeneID" id="113735582"/>
<reference evidence="6" key="1">
    <citation type="journal article" date="2025" name="Foods">
        <title>Unveiling the Microbial Signatures of Arabica Coffee Cherries: Insights into Ripeness Specific Diversity, Functional Traits, and Implications for Quality and Safety.</title>
        <authorList>
            <consortium name="RefSeq"/>
            <person name="Tenea G.N."/>
            <person name="Cifuentes V."/>
            <person name="Reyes P."/>
            <person name="Cevallos-Vallejos M."/>
        </authorList>
    </citation>
    <scope>NUCLEOTIDE SEQUENCE [LARGE SCALE GENOMIC DNA]</scope>
</reference>
<comment type="subunit">
    <text evidence="2">Monomer.</text>
</comment>
<reference evidence="7" key="2">
    <citation type="submission" date="2025-08" db="UniProtKB">
        <authorList>
            <consortium name="RefSeq"/>
        </authorList>
    </citation>
    <scope>IDENTIFICATION</scope>
    <source>
        <tissue evidence="7">Leaves</tissue>
    </source>
</reference>
<gene>
    <name evidence="7" type="primary">LOC113735582</name>
</gene>
<dbReference type="AlphaFoldDB" id="A0A6P6WSH9"/>
<evidence type="ECO:0000256" key="4">
    <source>
        <dbReference type="ARBA" id="ARBA00022679"/>
    </source>
</evidence>
<dbReference type="PANTHER" id="PTHR31623:SF110">
    <property type="entry name" value="VINORINE SYNTHASE-LIKE"/>
    <property type="match status" value="1"/>
</dbReference>
<sequence length="391" mass="43524">MSLSQTLTLYYPLAGVYKDDSSIECNDKGALFVTAHVHCNINELLNLPKFQQFHKLGTSSKFHEDGPFQVFVQFNTFSCGGVAIFTCFSHMVIDMTTISVFLKCWAAISRGSQDDQSPGHPYPRYESLVLFPPKDSVPLGFSVVVKGSLLKDGRSIRKRFVFSAPAISDLKVKGSSKRVPDPTSVEVVSSFIWKHAMAAAKVVKGFQQPSVIFHAADLRRRMVPPLPEYSAGNIGSPIVAEYDKIDDLEVKFGRLVKILRLAKEKNKDEFVPKLLSSAGFDMLIKFLEDWGEKCSNKDLNTYQFSSWCKIGLNEVDFGWGKPIWTSLVGGTEVESMYKNFVVLVDGSDGGIEAWLILEQKEMAVLENEGEFLAYASPNPGIIISLKKFKST</sequence>
<accession>A0A6P6WSH9</accession>
<dbReference type="Proteomes" id="UP001652660">
    <property type="component" value="Chromosome 3c"/>
</dbReference>
<dbReference type="OrthoDB" id="671439at2759"/>
<evidence type="ECO:0000313" key="7">
    <source>
        <dbReference type="RefSeq" id="XP_027118379.1"/>
    </source>
</evidence>
<keyword evidence="3" id="KW-0017">Alkaloid metabolism</keyword>
<proteinExistence type="inferred from homology"/>
<evidence type="ECO:0000256" key="2">
    <source>
        <dbReference type="ARBA" id="ARBA00011245"/>
    </source>
</evidence>
<keyword evidence="5" id="KW-0012">Acyltransferase</keyword>
<comment type="similarity">
    <text evidence="1">Belongs to the plant acyltransferase family.</text>
</comment>